<proteinExistence type="predicted"/>
<evidence type="ECO:0000256" key="1">
    <source>
        <dbReference type="SAM" id="MobiDB-lite"/>
    </source>
</evidence>
<evidence type="ECO:0000313" key="2">
    <source>
        <dbReference type="EMBL" id="KAG7448895.1"/>
    </source>
</evidence>
<keyword evidence="3" id="KW-1185">Reference proteome</keyword>
<name>A0A9P8AV33_9AGAR</name>
<feature type="region of interest" description="Disordered" evidence="1">
    <location>
        <begin position="76"/>
        <end position="100"/>
    </location>
</feature>
<dbReference type="GeneID" id="66112663"/>
<dbReference type="RefSeq" id="XP_043042395.1">
    <property type="nucleotide sequence ID" value="XM_043190366.1"/>
</dbReference>
<evidence type="ECO:0000313" key="3">
    <source>
        <dbReference type="Proteomes" id="UP000812287"/>
    </source>
</evidence>
<accession>A0A9P8AV33</accession>
<organism evidence="2 3">
    <name type="scientific">Guyanagaster necrorhizus</name>
    <dbReference type="NCBI Taxonomy" id="856835"/>
    <lineage>
        <taxon>Eukaryota</taxon>
        <taxon>Fungi</taxon>
        <taxon>Dikarya</taxon>
        <taxon>Basidiomycota</taxon>
        <taxon>Agaricomycotina</taxon>
        <taxon>Agaricomycetes</taxon>
        <taxon>Agaricomycetidae</taxon>
        <taxon>Agaricales</taxon>
        <taxon>Marasmiineae</taxon>
        <taxon>Physalacriaceae</taxon>
        <taxon>Guyanagaster</taxon>
    </lineage>
</organism>
<protein>
    <submittedName>
        <fullName evidence="2">Uncharacterized protein</fullName>
    </submittedName>
</protein>
<dbReference type="Proteomes" id="UP000812287">
    <property type="component" value="Unassembled WGS sequence"/>
</dbReference>
<dbReference type="AlphaFoldDB" id="A0A9P8AV33"/>
<sequence>MSHTAATLATWPFGPLNLLSGSPGLRFFAQRHTTATVFHHIDILSRHGVKFEEKKSPLVQNLRRRRTEVPRITQREAKGAAPCDMVDKQSSVLRTTNVEP</sequence>
<reference evidence="2" key="1">
    <citation type="submission" date="2020-11" db="EMBL/GenBank/DDBJ databases">
        <title>Adaptations for nitrogen fixation in a non-lichenized fungal sporocarp promotes dispersal by wood-feeding termites.</title>
        <authorList>
            <consortium name="DOE Joint Genome Institute"/>
            <person name="Koch R.A."/>
            <person name="Yoon G."/>
            <person name="Arayal U."/>
            <person name="Lail K."/>
            <person name="Amirebrahimi M."/>
            <person name="Labutti K."/>
            <person name="Lipzen A."/>
            <person name="Riley R."/>
            <person name="Barry K."/>
            <person name="Henrissat B."/>
            <person name="Grigoriev I.V."/>
            <person name="Herr J.R."/>
            <person name="Aime M.C."/>
        </authorList>
    </citation>
    <scope>NUCLEOTIDE SEQUENCE</scope>
    <source>
        <strain evidence="2">MCA 3950</strain>
    </source>
</reference>
<dbReference type="EMBL" id="MU250529">
    <property type="protein sequence ID" value="KAG7448895.1"/>
    <property type="molecule type" value="Genomic_DNA"/>
</dbReference>
<comment type="caution">
    <text evidence="2">The sequence shown here is derived from an EMBL/GenBank/DDBJ whole genome shotgun (WGS) entry which is preliminary data.</text>
</comment>
<feature type="compositionally biased region" description="Polar residues" evidence="1">
    <location>
        <begin position="88"/>
        <end position="100"/>
    </location>
</feature>
<gene>
    <name evidence="2" type="ORF">BT62DRAFT_992826</name>
</gene>